<keyword evidence="2" id="KW-0229">DNA integration</keyword>
<keyword evidence="3" id="KW-0238">DNA-binding</keyword>
<dbReference type="PANTHER" id="PTHR30349">
    <property type="entry name" value="PHAGE INTEGRASE-RELATED"/>
    <property type="match status" value="1"/>
</dbReference>
<dbReference type="RefSeq" id="WP_110661391.1">
    <property type="nucleotide sequence ID" value="NZ_PDLL01000348.1"/>
</dbReference>
<proteinExistence type="inferred from homology"/>
<protein>
    <submittedName>
        <fullName evidence="6">Integrase</fullName>
    </submittedName>
</protein>
<dbReference type="InterPro" id="IPR002104">
    <property type="entry name" value="Integrase_catalytic"/>
</dbReference>
<dbReference type="InterPro" id="IPR010998">
    <property type="entry name" value="Integrase_recombinase_N"/>
</dbReference>
<evidence type="ECO:0000256" key="2">
    <source>
        <dbReference type="ARBA" id="ARBA00022908"/>
    </source>
</evidence>
<dbReference type="GO" id="GO:0003677">
    <property type="term" value="F:DNA binding"/>
    <property type="evidence" value="ECO:0007669"/>
    <property type="project" value="UniProtKB-KW"/>
</dbReference>
<comment type="caution">
    <text evidence="6">The sequence shown here is derived from an EMBL/GenBank/DDBJ whole genome shotgun (WGS) entry which is preliminary data.</text>
</comment>
<dbReference type="PANTHER" id="PTHR30349:SF64">
    <property type="entry name" value="PROPHAGE INTEGRASE INTD-RELATED"/>
    <property type="match status" value="1"/>
</dbReference>
<evidence type="ECO:0000256" key="3">
    <source>
        <dbReference type="ARBA" id="ARBA00023125"/>
    </source>
</evidence>
<dbReference type="InterPro" id="IPR011010">
    <property type="entry name" value="DNA_brk_join_enz"/>
</dbReference>
<evidence type="ECO:0000256" key="1">
    <source>
        <dbReference type="ARBA" id="ARBA00008857"/>
    </source>
</evidence>
<name>A0A2W0EKL0_PSEJE</name>
<dbReference type="Gene3D" id="1.10.443.10">
    <property type="entry name" value="Intergrase catalytic core"/>
    <property type="match status" value="1"/>
</dbReference>
<accession>A0A2W0EKL0</accession>
<dbReference type="InterPro" id="IPR013762">
    <property type="entry name" value="Integrase-like_cat_sf"/>
</dbReference>
<dbReference type="GO" id="GO:0006310">
    <property type="term" value="P:DNA recombination"/>
    <property type="evidence" value="ECO:0007669"/>
    <property type="project" value="UniProtKB-KW"/>
</dbReference>
<dbReference type="Pfam" id="PF00589">
    <property type="entry name" value="Phage_integrase"/>
    <property type="match status" value="1"/>
</dbReference>
<gene>
    <name evidence="6" type="ORF">CRX42_22880</name>
</gene>
<reference evidence="6 7" key="1">
    <citation type="journal article" date="2018" name="Appl. Microbiol. Biotechnol.">
        <title>Characterization of the caprolactam degradation pathway in Pseudomonas jessenii using mass spectrometry-based proteomics.</title>
        <authorList>
            <person name="Otzen M."/>
            <person name="Palacio C."/>
            <person name="Janssen D.B."/>
        </authorList>
    </citation>
    <scope>NUCLEOTIDE SEQUENCE [LARGE SCALE GENOMIC DNA]</scope>
    <source>
        <strain evidence="6 7">GO3</strain>
    </source>
</reference>
<dbReference type="InterPro" id="IPR050090">
    <property type="entry name" value="Tyrosine_recombinase_XerCD"/>
</dbReference>
<dbReference type="OrthoDB" id="9801717at2"/>
<comment type="similarity">
    <text evidence="1">Belongs to the 'phage' integrase family.</text>
</comment>
<evidence type="ECO:0000256" key="4">
    <source>
        <dbReference type="ARBA" id="ARBA00023172"/>
    </source>
</evidence>
<evidence type="ECO:0000313" key="7">
    <source>
        <dbReference type="Proteomes" id="UP000247437"/>
    </source>
</evidence>
<dbReference type="Gene3D" id="1.10.150.130">
    <property type="match status" value="1"/>
</dbReference>
<dbReference type="AlphaFoldDB" id="A0A2W0EKL0"/>
<keyword evidence="4" id="KW-0233">DNA recombination</keyword>
<feature type="domain" description="Tyr recombinase" evidence="5">
    <location>
        <begin position="111"/>
        <end position="315"/>
    </location>
</feature>
<sequence>MTAHWNGFHSPLASHIEQYLRAKRAMGCKFANEDRQLRLLDRFLDEQGIDSIEAIDAGCLQAFLVSRHRTNPRSYNNLLGNVRRLFDWIVSQQLLAASPVQTRAQPQTARRLPFLFPPEAIRQLLVHAKALQDNSRAPLRGATYEMIFALLAGLGLRVSEVARLQWGDVDPEREVLEIRNTKFGKDRLVPFGPKLAARLRGYLVLREARGYACAGACFLFSWNGRDPISTNSIRNTFRDDLLPQLALDVPDGVFGPHVHGLRHSFAVRTLLRWYRQGIAPADRLHHLSTFLGHLNPASTAVYLTITSDLLSAANQRFEVFAPLLAEEVAP</sequence>
<evidence type="ECO:0000259" key="5">
    <source>
        <dbReference type="PROSITE" id="PS51898"/>
    </source>
</evidence>
<organism evidence="6 7">
    <name type="scientific">Pseudomonas jessenii</name>
    <dbReference type="NCBI Taxonomy" id="77298"/>
    <lineage>
        <taxon>Bacteria</taxon>
        <taxon>Pseudomonadati</taxon>
        <taxon>Pseudomonadota</taxon>
        <taxon>Gammaproteobacteria</taxon>
        <taxon>Pseudomonadales</taxon>
        <taxon>Pseudomonadaceae</taxon>
        <taxon>Pseudomonas</taxon>
    </lineage>
</organism>
<dbReference type="PROSITE" id="PS51898">
    <property type="entry name" value="TYR_RECOMBINASE"/>
    <property type="match status" value="1"/>
</dbReference>
<evidence type="ECO:0000313" key="6">
    <source>
        <dbReference type="EMBL" id="PYY68242.1"/>
    </source>
</evidence>
<dbReference type="GO" id="GO:0015074">
    <property type="term" value="P:DNA integration"/>
    <property type="evidence" value="ECO:0007669"/>
    <property type="project" value="UniProtKB-KW"/>
</dbReference>
<dbReference type="EMBL" id="PDLL01000348">
    <property type="protein sequence ID" value="PYY68242.1"/>
    <property type="molecule type" value="Genomic_DNA"/>
</dbReference>
<dbReference type="Proteomes" id="UP000247437">
    <property type="component" value="Unassembled WGS sequence"/>
</dbReference>
<dbReference type="SUPFAM" id="SSF56349">
    <property type="entry name" value="DNA breaking-rejoining enzymes"/>
    <property type="match status" value="1"/>
</dbReference>